<dbReference type="InterPro" id="IPR002797">
    <property type="entry name" value="Polysacc_synth"/>
</dbReference>
<feature type="transmembrane region" description="Helical" evidence="6">
    <location>
        <begin position="453"/>
        <end position="475"/>
    </location>
</feature>
<feature type="transmembrane region" description="Helical" evidence="6">
    <location>
        <begin position="161"/>
        <end position="179"/>
    </location>
</feature>
<protein>
    <submittedName>
        <fullName evidence="7">Flippase</fullName>
    </submittedName>
</protein>
<evidence type="ECO:0000256" key="5">
    <source>
        <dbReference type="ARBA" id="ARBA00023136"/>
    </source>
</evidence>
<accession>A0ABD6AVX9</accession>
<evidence type="ECO:0000313" key="7">
    <source>
        <dbReference type="EMBL" id="MFD1513941.1"/>
    </source>
</evidence>
<dbReference type="GO" id="GO:0005886">
    <property type="term" value="C:plasma membrane"/>
    <property type="evidence" value="ECO:0007669"/>
    <property type="project" value="UniProtKB-SubCell"/>
</dbReference>
<evidence type="ECO:0000256" key="3">
    <source>
        <dbReference type="ARBA" id="ARBA00022692"/>
    </source>
</evidence>
<feature type="transmembrane region" description="Helical" evidence="6">
    <location>
        <begin position="334"/>
        <end position="357"/>
    </location>
</feature>
<organism evidence="7 8">
    <name type="scientific">Halomarina rubra</name>
    <dbReference type="NCBI Taxonomy" id="2071873"/>
    <lineage>
        <taxon>Archaea</taxon>
        <taxon>Methanobacteriati</taxon>
        <taxon>Methanobacteriota</taxon>
        <taxon>Stenosarchaea group</taxon>
        <taxon>Halobacteria</taxon>
        <taxon>Halobacteriales</taxon>
        <taxon>Natronomonadaceae</taxon>
        <taxon>Halomarina</taxon>
    </lineage>
</organism>
<evidence type="ECO:0000256" key="4">
    <source>
        <dbReference type="ARBA" id="ARBA00022989"/>
    </source>
</evidence>
<dbReference type="PANTHER" id="PTHR30250:SF27">
    <property type="entry name" value="POLYSACCHARIDE BIOSYNTHESIS PROTEIN"/>
    <property type="match status" value="1"/>
</dbReference>
<reference evidence="7 8" key="1">
    <citation type="journal article" date="2019" name="Int. J. Syst. Evol. Microbiol.">
        <title>The Global Catalogue of Microorganisms (GCM) 10K type strain sequencing project: providing services to taxonomists for standard genome sequencing and annotation.</title>
        <authorList>
            <consortium name="The Broad Institute Genomics Platform"/>
            <consortium name="The Broad Institute Genome Sequencing Center for Infectious Disease"/>
            <person name="Wu L."/>
            <person name="Ma J."/>
        </authorList>
    </citation>
    <scope>NUCLEOTIDE SEQUENCE [LARGE SCALE GENOMIC DNA]</scope>
    <source>
        <strain evidence="7 8">CGMCC 1.12563</strain>
    </source>
</reference>
<dbReference type="AlphaFoldDB" id="A0ABD6AVX9"/>
<comment type="subcellular location">
    <subcellularLocation>
        <location evidence="1">Cell membrane</location>
        <topology evidence="1">Multi-pass membrane protein</topology>
    </subcellularLocation>
</comment>
<feature type="transmembrane region" description="Helical" evidence="6">
    <location>
        <begin position="225"/>
        <end position="249"/>
    </location>
</feature>
<name>A0ABD6AVX9_9EURY</name>
<evidence type="ECO:0000313" key="8">
    <source>
        <dbReference type="Proteomes" id="UP001597187"/>
    </source>
</evidence>
<dbReference type="Pfam" id="PF01943">
    <property type="entry name" value="Polysacc_synt"/>
    <property type="match status" value="1"/>
</dbReference>
<evidence type="ECO:0000256" key="6">
    <source>
        <dbReference type="SAM" id="Phobius"/>
    </source>
</evidence>
<feature type="transmembrane region" description="Helical" evidence="6">
    <location>
        <begin position="86"/>
        <end position="109"/>
    </location>
</feature>
<feature type="transmembrane region" description="Helical" evidence="6">
    <location>
        <begin position="302"/>
        <end position="322"/>
    </location>
</feature>
<feature type="transmembrane region" description="Helical" evidence="6">
    <location>
        <begin position="261"/>
        <end position="281"/>
    </location>
</feature>
<sequence length="493" mass="53079">MSEDTSGLKSIFTGGWVLFAGLSIELLISLVGKIIIARYLGKVDYGGVALGVTILAMTTTVVLAGVHTGVGRFLPRLDREGEKHGLLWGAIGIVGMLSLVATAVLVASADWLATVAFDTPQLSAVITVLAVSVPAAAMMRLAIGVSQGYQRSLPKVFIRNLTYPISRIVGIGCVVLIGAGSLGVAGAYVCAYVIAAVVGLAYVYRWTDFDLSVPEETHIRELLSFSAPLFLTGALSLVLSDVDTLMLGLFSTQADVGVYNVVYPTAILLLAFLRSFRFIYMPRISELDKAEQVDRIHQNYQLVTKWLFLTTTPILVGFVVYSEDIIGLLYGPEYVSGGLALSLLAVGFYIHSVVGLNGTTLTSLGRTRVILYINVLAAAVNVVLNLLLIPEFSLVGAAVATTVSYVFINALYSLVLYRATRIVPVRTPLLAFSATTFGLATLLHYLATSMEGTASYLLYLVFLSAYLLTYIRIVGVEDEERRIFRGTISQAID</sequence>
<keyword evidence="8" id="KW-1185">Reference proteome</keyword>
<keyword evidence="2" id="KW-1003">Cell membrane</keyword>
<keyword evidence="5 6" id="KW-0472">Membrane</keyword>
<dbReference type="EMBL" id="JBHUDC010000005">
    <property type="protein sequence ID" value="MFD1513941.1"/>
    <property type="molecule type" value="Genomic_DNA"/>
</dbReference>
<feature type="transmembrane region" description="Helical" evidence="6">
    <location>
        <begin position="12"/>
        <end position="36"/>
    </location>
</feature>
<keyword evidence="3 6" id="KW-0812">Transmembrane</keyword>
<proteinExistence type="predicted"/>
<feature type="transmembrane region" description="Helical" evidence="6">
    <location>
        <begin position="121"/>
        <end position="141"/>
    </location>
</feature>
<evidence type="ECO:0000256" key="1">
    <source>
        <dbReference type="ARBA" id="ARBA00004651"/>
    </source>
</evidence>
<dbReference type="Proteomes" id="UP001597187">
    <property type="component" value="Unassembled WGS sequence"/>
</dbReference>
<feature type="transmembrane region" description="Helical" evidence="6">
    <location>
        <begin position="369"/>
        <end position="389"/>
    </location>
</feature>
<feature type="transmembrane region" description="Helical" evidence="6">
    <location>
        <begin position="429"/>
        <end position="447"/>
    </location>
</feature>
<dbReference type="InterPro" id="IPR050833">
    <property type="entry name" value="Poly_Biosynth_Transport"/>
</dbReference>
<evidence type="ECO:0000256" key="2">
    <source>
        <dbReference type="ARBA" id="ARBA00022475"/>
    </source>
</evidence>
<gene>
    <name evidence="7" type="ORF">ACFSBT_11690</name>
</gene>
<feature type="transmembrane region" description="Helical" evidence="6">
    <location>
        <begin position="395"/>
        <end position="417"/>
    </location>
</feature>
<feature type="transmembrane region" description="Helical" evidence="6">
    <location>
        <begin position="48"/>
        <end position="74"/>
    </location>
</feature>
<dbReference type="RefSeq" id="WP_250873902.1">
    <property type="nucleotide sequence ID" value="NZ_JALXFV010000005.1"/>
</dbReference>
<keyword evidence="4 6" id="KW-1133">Transmembrane helix</keyword>
<dbReference type="CDD" id="cd13128">
    <property type="entry name" value="MATE_Wzx_like"/>
    <property type="match status" value="1"/>
</dbReference>
<comment type="caution">
    <text evidence="7">The sequence shown here is derived from an EMBL/GenBank/DDBJ whole genome shotgun (WGS) entry which is preliminary data.</text>
</comment>
<dbReference type="PANTHER" id="PTHR30250">
    <property type="entry name" value="PST FAMILY PREDICTED COLANIC ACID TRANSPORTER"/>
    <property type="match status" value="1"/>
</dbReference>